<keyword evidence="3" id="KW-1185">Reference proteome</keyword>
<accession>A0A202EAP9</accession>
<evidence type="ECO:0000313" key="2">
    <source>
        <dbReference type="EMBL" id="OVE85325.1"/>
    </source>
</evidence>
<evidence type="ECO:0000313" key="3">
    <source>
        <dbReference type="Proteomes" id="UP000196084"/>
    </source>
</evidence>
<feature type="domain" description="DUF7344" evidence="1">
    <location>
        <begin position="23"/>
        <end position="99"/>
    </location>
</feature>
<dbReference type="AlphaFoldDB" id="A0A202EAP9"/>
<comment type="caution">
    <text evidence="2">The sequence shown here is derived from an EMBL/GenBank/DDBJ whole genome shotgun (WGS) entry which is preliminary data.</text>
</comment>
<name>A0A202EAP9_9EURY</name>
<dbReference type="OrthoDB" id="177799at2157"/>
<dbReference type="Pfam" id="PF24035">
    <property type="entry name" value="DUF7344"/>
    <property type="match status" value="1"/>
</dbReference>
<sequence length="122" mass="13867">MTTKTTPIKSTSTDAILPTETVFTLLSDNRRRYALYYLSQTVGAVSVDTVIDELAHYERPGETPTQTLLEELTLEFHHNHRRLLVDTGVVSYDADAGTLERTRTARALDPYLTLAFDDEREY</sequence>
<dbReference type="Proteomes" id="UP000196084">
    <property type="component" value="Unassembled WGS sequence"/>
</dbReference>
<dbReference type="InterPro" id="IPR055768">
    <property type="entry name" value="DUF7344"/>
</dbReference>
<evidence type="ECO:0000259" key="1">
    <source>
        <dbReference type="Pfam" id="PF24035"/>
    </source>
</evidence>
<dbReference type="RefSeq" id="WP_087713670.1">
    <property type="nucleotide sequence ID" value="NZ_MWPH01000001.1"/>
</dbReference>
<protein>
    <recommendedName>
        <fullName evidence="1">DUF7344 domain-containing protein</fullName>
    </recommendedName>
</protein>
<dbReference type="EMBL" id="MWPH01000001">
    <property type="protein sequence ID" value="OVE85325.1"/>
    <property type="molecule type" value="Genomic_DNA"/>
</dbReference>
<reference evidence="2 3" key="1">
    <citation type="submission" date="2017-02" db="EMBL/GenBank/DDBJ databases">
        <title>Natronthermophilus aegyptiacus gen. nov.,sp. nov., an aerobic, extremely halophilic alkalithermophilic archaeon isolated from the athalassohaline Wadi An Natrun, Egypt.</title>
        <authorList>
            <person name="Zhao B."/>
        </authorList>
    </citation>
    <scope>NUCLEOTIDE SEQUENCE [LARGE SCALE GENOMIC DNA]</scope>
    <source>
        <strain evidence="2 3">CGMCC 1.3597</strain>
    </source>
</reference>
<organism evidence="2 3">
    <name type="scientific">Natronolimnobius baerhuensis</name>
    <dbReference type="NCBI Taxonomy" id="253108"/>
    <lineage>
        <taxon>Archaea</taxon>
        <taxon>Methanobacteriati</taxon>
        <taxon>Methanobacteriota</taxon>
        <taxon>Stenosarchaea group</taxon>
        <taxon>Halobacteria</taxon>
        <taxon>Halobacteriales</taxon>
        <taxon>Natrialbaceae</taxon>
        <taxon>Natronolimnobius</taxon>
    </lineage>
</organism>
<gene>
    <name evidence="2" type="ORF">B2G88_00400</name>
</gene>
<proteinExistence type="predicted"/>